<dbReference type="PANTHER" id="PTHR10509:SF14">
    <property type="entry name" value="CAFFEOYL-COA O-METHYLTRANSFERASE 3-RELATED"/>
    <property type="match status" value="1"/>
</dbReference>
<keyword evidence="2 4" id="KW-0808">Transferase</keyword>
<dbReference type="GO" id="GO:0000287">
    <property type="term" value="F:magnesium ion binding"/>
    <property type="evidence" value="ECO:0007669"/>
    <property type="project" value="UniProtKB-UniRule"/>
</dbReference>
<keyword evidence="4" id="KW-0460">Magnesium</keyword>
<keyword evidence="3 4" id="KW-0949">S-adenosyl-L-methionine</keyword>
<evidence type="ECO:0000256" key="4">
    <source>
        <dbReference type="HAMAP-Rule" id="MF_02217"/>
    </source>
</evidence>
<dbReference type="InterPro" id="IPR050362">
    <property type="entry name" value="Cation-dep_OMT"/>
</dbReference>
<dbReference type="HAMAP" id="MF_02217">
    <property type="entry name" value="TrmR_methyltr"/>
    <property type="match status" value="1"/>
</dbReference>
<evidence type="ECO:0000256" key="1">
    <source>
        <dbReference type="ARBA" id="ARBA00022603"/>
    </source>
</evidence>
<dbReference type="PANTHER" id="PTHR10509">
    <property type="entry name" value="O-METHYLTRANSFERASE-RELATED"/>
    <property type="match status" value="1"/>
</dbReference>
<feature type="binding site" evidence="4">
    <location>
        <position position="134"/>
    </location>
    <ligand>
        <name>Mg(2+)</name>
        <dbReference type="ChEBI" id="CHEBI:18420"/>
    </ligand>
</feature>
<keyword evidence="4" id="KW-0479">Metal-binding</keyword>
<dbReference type="EMBL" id="VTEV01000003">
    <property type="protein sequence ID" value="TYS68863.1"/>
    <property type="molecule type" value="Genomic_DNA"/>
</dbReference>
<comment type="similarity">
    <text evidence="4">Belongs to the class I-like SAM-binding methyltransferase superfamily. Cation-dependent O-methyltransferase family.</text>
</comment>
<keyword evidence="4" id="KW-0819">tRNA processing</keyword>
<feature type="binding site" evidence="4">
    <location>
        <position position="86"/>
    </location>
    <ligand>
        <name>S-adenosyl-L-methionine</name>
        <dbReference type="ChEBI" id="CHEBI:59789"/>
    </ligand>
</feature>
<evidence type="ECO:0000313" key="6">
    <source>
        <dbReference type="Proteomes" id="UP000322524"/>
    </source>
</evidence>
<evidence type="ECO:0000256" key="2">
    <source>
        <dbReference type="ARBA" id="ARBA00022679"/>
    </source>
</evidence>
<protein>
    <recommendedName>
        <fullName evidence="4">tRNA 5-hydroxyuridine methyltransferase</fullName>
        <ecNumber evidence="4">2.1.1.-</ecNumber>
    </recommendedName>
    <alternativeName>
        <fullName evidence="4">ho5U methyltransferase</fullName>
    </alternativeName>
</protein>
<feature type="binding site" evidence="4">
    <location>
        <position position="161"/>
    </location>
    <ligand>
        <name>Mg(2+)</name>
        <dbReference type="ChEBI" id="CHEBI:18420"/>
    </ligand>
</feature>
<dbReference type="CDD" id="cd02440">
    <property type="entry name" value="AdoMet_MTases"/>
    <property type="match status" value="1"/>
</dbReference>
<dbReference type="Pfam" id="PF01596">
    <property type="entry name" value="Methyltransf_3"/>
    <property type="match status" value="1"/>
</dbReference>
<dbReference type="OrthoDB" id="9799672at2"/>
<gene>
    <name evidence="4" type="primary">trmR</name>
    <name evidence="5" type="ORF">FZC76_07960</name>
</gene>
<dbReference type="GO" id="GO:0016300">
    <property type="term" value="F:tRNA (uridine) methyltransferase activity"/>
    <property type="evidence" value="ECO:0007669"/>
    <property type="project" value="UniProtKB-UniRule"/>
</dbReference>
<dbReference type="GO" id="GO:0008757">
    <property type="term" value="F:S-adenosylmethionine-dependent methyltransferase activity"/>
    <property type="evidence" value="ECO:0007669"/>
    <property type="project" value="TreeGrafter"/>
</dbReference>
<dbReference type="GO" id="GO:0030488">
    <property type="term" value="P:tRNA methylation"/>
    <property type="evidence" value="ECO:0007669"/>
    <property type="project" value="UniProtKB-UniRule"/>
</dbReference>
<name>A0A5D4SZX5_9BACI</name>
<reference evidence="5 6" key="1">
    <citation type="submission" date="2019-08" db="EMBL/GenBank/DDBJ databases">
        <title>Bacillus genomes from the desert of Cuatro Cienegas, Coahuila.</title>
        <authorList>
            <person name="Olmedo-Alvarez G."/>
        </authorList>
    </citation>
    <scope>NUCLEOTIDE SEQUENCE [LARGE SCALE GENOMIC DNA]</scope>
    <source>
        <strain evidence="5 6">CH28_1T</strain>
    </source>
</reference>
<feature type="binding site" evidence="4">
    <location>
        <position position="69"/>
    </location>
    <ligand>
        <name>S-adenosyl-L-methionine</name>
        <dbReference type="ChEBI" id="CHEBI:59789"/>
    </ligand>
</feature>
<comment type="caution">
    <text evidence="5">The sequence shown here is derived from an EMBL/GenBank/DDBJ whole genome shotgun (WGS) entry which is preliminary data.</text>
</comment>
<dbReference type="PROSITE" id="PS51682">
    <property type="entry name" value="SAM_OMT_I"/>
    <property type="match status" value="1"/>
</dbReference>
<evidence type="ECO:0000256" key="3">
    <source>
        <dbReference type="ARBA" id="ARBA00022691"/>
    </source>
</evidence>
<dbReference type="Proteomes" id="UP000322524">
    <property type="component" value="Unassembled WGS sequence"/>
</dbReference>
<organism evidence="5 6">
    <name type="scientific">Sutcliffiella horikoshii</name>
    <dbReference type="NCBI Taxonomy" id="79883"/>
    <lineage>
        <taxon>Bacteria</taxon>
        <taxon>Bacillati</taxon>
        <taxon>Bacillota</taxon>
        <taxon>Bacilli</taxon>
        <taxon>Bacillales</taxon>
        <taxon>Bacillaceae</taxon>
        <taxon>Sutcliffiella</taxon>
    </lineage>
</organism>
<accession>A0A5D4SZX5</accession>
<dbReference type="SUPFAM" id="SSF53335">
    <property type="entry name" value="S-adenosyl-L-methionine-dependent methyltransferases"/>
    <property type="match status" value="1"/>
</dbReference>
<feature type="binding site" evidence="4">
    <location>
        <position position="134"/>
    </location>
    <ligand>
        <name>S-adenosyl-L-methionine</name>
        <dbReference type="ChEBI" id="CHEBI:59789"/>
    </ligand>
</feature>
<feature type="binding site" evidence="4">
    <location>
        <position position="39"/>
    </location>
    <ligand>
        <name>S-adenosyl-L-methionine</name>
        <dbReference type="ChEBI" id="CHEBI:59789"/>
    </ligand>
</feature>
<dbReference type="EC" id="2.1.1.-" evidence="4"/>
<comment type="catalytic activity">
    <reaction evidence="4">
        <text>5-hydroxyuridine(34) in tRNA + S-adenosyl-L-methionine = 5-methoxyuridine(34) in tRNA + S-adenosyl-L-homocysteine + H(+)</text>
        <dbReference type="Rhea" id="RHEA:60524"/>
        <dbReference type="Rhea" id="RHEA-COMP:13381"/>
        <dbReference type="Rhea" id="RHEA-COMP:15591"/>
        <dbReference type="ChEBI" id="CHEBI:15378"/>
        <dbReference type="ChEBI" id="CHEBI:57856"/>
        <dbReference type="ChEBI" id="CHEBI:59789"/>
        <dbReference type="ChEBI" id="CHEBI:136877"/>
        <dbReference type="ChEBI" id="CHEBI:143860"/>
    </reaction>
</comment>
<sequence length="221" mass="25388">MLEANENKVITYLNKLTPQRNELVSKMEKLAEKDNVPIMDLVGMETLLQLLRLSTPKKILEIGAAIGYSAIRMAQALPEVTIVTIERDEHRYMQAKAHIDQAGLQDRIQLILGDALEVYDQVEKEAPFDFIFVDAAKGQYERFFTMYENLLNQAGIIITDNVLFRGMVAEDHESIEPKRIRNLVKKIDKYNRWLMEHPDYITTILPVGDGIAISKKRGEER</sequence>
<dbReference type="InterPro" id="IPR043675">
    <property type="entry name" value="TrmR_methyltr"/>
</dbReference>
<dbReference type="Gene3D" id="3.40.50.150">
    <property type="entry name" value="Vaccinia Virus protein VP39"/>
    <property type="match status" value="1"/>
</dbReference>
<evidence type="ECO:0000313" key="5">
    <source>
        <dbReference type="EMBL" id="TYS68863.1"/>
    </source>
</evidence>
<keyword evidence="1 4" id="KW-0489">Methyltransferase</keyword>
<feature type="binding site" evidence="4">
    <location>
        <begin position="114"/>
        <end position="115"/>
    </location>
    <ligand>
        <name>S-adenosyl-L-methionine</name>
        <dbReference type="ChEBI" id="CHEBI:59789"/>
    </ligand>
</feature>
<dbReference type="InterPro" id="IPR002935">
    <property type="entry name" value="SAM_O-MeTrfase"/>
</dbReference>
<dbReference type="AlphaFoldDB" id="A0A5D4SZX5"/>
<dbReference type="STRING" id="79883.GCA_001636495_01868"/>
<feature type="binding site" evidence="4">
    <location>
        <position position="160"/>
    </location>
    <ligand>
        <name>Mg(2+)</name>
        <dbReference type="ChEBI" id="CHEBI:18420"/>
    </ligand>
</feature>
<comment type="subunit">
    <text evidence="4">Homodimer.</text>
</comment>
<proteinExistence type="inferred from homology"/>
<dbReference type="InterPro" id="IPR029063">
    <property type="entry name" value="SAM-dependent_MTases_sf"/>
</dbReference>
<dbReference type="RefSeq" id="WP_148987714.1">
    <property type="nucleotide sequence ID" value="NZ_VTEV01000003.1"/>
</dbReference>
<comment type="function">
    <text evidence="4">Catalyzes the methylation of 5-hydroxyuridine (ho5U) to form 5-methoxyuridine (mo5U) at position 34 in tRNAs.</text>
</comment>
<dbReference type="GO" id="GO:0008171">
    <property type="term" value="F:O-methyltransferase activity"/>
    <property type="evidence" value="ECO:0007669"/>
    <property type="project" value="InterPro"/>
</dbReference>